<dbReference type="RefSeq" id="WP_202245676.1">
    <property type="nucleotide sequence ID" value="NZ_JAESIY010000009.1"/>
</dbReference>
<keyword evidence="2" id="KW-0479">Metal-binding</keyword>
<keyword evidence="5" id="KW-0560">Oxidoreductase</keyword>
<dbReference type="EMBL" id="JAESIY010000009">
    <property type="protein sequence ID" value="MBL3657893.1"/>
    <property type="molecule type" value="Genomic_DNA"/>
</dbReference>
<dbReference type="InterPro" id="IPR051559">
    <property type="entry name" value="HIF_prolyl_hydroxylases"/>
</dbReference>
<evidence type="ECO:0000256" key="2">
    <source>
        <dbReference type="ARBA" id="ARBA00022723"/>
    </source>
</evidence>
<dbReference type="InterPro" id="IPR006620">
    <property type="entry name" value="Pro_4_hyd_alph"/>
</dbReference>
<evidence type="ECO:0000256" key="1">
    <source>
        <dbReference type="ARBA" id="ARBA00001961"/>
    </source>
</evidence>
<comment type="caution">
    <text evidence="8">The sequence shown here is derived from an EMBL/GenBank/DDBJ whole genome shotgun (WGS) entry which is preliminary data.</text>
</comment>
<organism evidence="8 9">
    <name type="scientific">Fulvivirga sediminis</name>
    <dbReference type="NCBI Taxonomy" id="2803949"/>
    <lineage>
        <taxon>Bacteria</taxon>
        <taxon>Pseudomonadati</taxon>
        <taxon>Bacteroidota</taxon>
        <taxon>Cytophagia</taxon>
        <taxon>Cytophagales</taxon>
        <taxon>Fulvivirgaceae</taxon>
        <taxon>Fulvivirga</taxon>
    </lineage>
</organism>
<dbReference type="Proteomes" id="UP000659388">
    <property type="component" value="Unassembled WGS sequence"/>
</dbReference>
<protein>
    <submittedName>
        <fullName evidence="8">2OG-Fe(II) oxygenase</fullName>
    </submittedName>
</protein>
<dbReference type="AlphaFoldDB" id="A0A937K007"/>
<dbReference type="InterPro" id="IPR044862">
    <property type="entry name" value="Pro_4_hyd_alph_FE2OG_OXY"/>
</dbReference>
<dbReference type="InterPro" id="IPR005123">
    <property type="entry name" value="Oxoglu/Fe-dep_dioxygenase_dom"/>
</dbReference>
<evidence type="ECO:0000256" key="6">
    <source>
        <dbReference type="ARBA" id="ARBA00023004"/>
    </source>
</evidence>
<dbReference type="SMART" id="SM00702">
    <property type="entry name" value="P4Hc"/>
    <property type="match status" value="1"/>
</dbReference>
<evidence type="ECO:0000313" key="8">
    <source>
        <dbReference type="EMBL" id="MBL3657893.1"/>
    </source>
</evidence>
<gene>
    <name evidence="8" type="ORF">JL102_17210</name>
</gene>
<dbReference type="PANTHER" id="PTHR12907:SF26">
    <property type="entry name" value="HIF PROLYL HYDROXYLASE, ISOFORM C"/>
    <property type="match status" value="1"/>
</dbReference>
<evidence type="ECO:0000313" key="9">
    <source>
        <dbReference type="Proteomes" id="UP000659388"/>
    </source>
</evidence>
<dbReference type="GO" id="GO:0031543">
    <property type="term" value="F:peptidyl-proline dioxygenase activity"/>
    <property type="evidence" value="ECO:0007669"/>
    <property type="project" value="TreeGrafter"/>
</dbReference>
<keyword evidence="4" id="KW-0223">Dioxygenase</keyword>
<keyword evidence="6" id="KW-0408">Iron</keyword>
<name>A0A937K007_9BACT</name>
<dbReference type="GO" id="GO:0071456">
    <property type="term" value="P:cellular response to hypoxia"/>
    <property type="evidence" value="ECO:0007669"/>
    <property type="project" value="TreeGrafter"/>
</dbReference>
<keyword evidence="3" id="KW-0847">Vitamin C</keyword>
<comment type="cofactor">
    <cofactor evidence="1">
        <name>L-ascorbate</name>
        <dbReference type="ChEBI" id="CHEBI:38290"/>
    </cofactor>
</comment>
<evidence type="ECO:0000256" key="3">
    <source>
        <dbReference type="ARBA" id="ARBA00022896"/>
    </source>
</evidence>
<dbReference type="GO" id="GO:0031418">
    <property type="term" value="F:L-ascorbic acid binding"/>
    <property type="evidence" value="ECO:0007669"/>
    <property type="project" value="UniProtKB-KW"/>
</dbReference>
<reference evidence="8" key="1">
    <citation type="submission" date="2021-01" db="EMBL/GenBank/DDBJ databases">
        <title>Fulvivirga kasyanovii gen. nov., sp nov., a novel member of the phylum Bacteroidetes isolated from seawater in a mussel farm.</title>
        <authorList>
            <person name="Zhao L.-H."/>
            <person name="Wang Z.-J."/>
        </authorList>
    </citation>
    <scope>NUCLEOTIDE SEQUENCE</scope>
    <source>
        <strain evidence="8">2943</strain>
    </source>
</reference>
<accession>A0A937K007</accession>
<evidence type="ECO:0000256" key="4">
    <source>
        <dbReference type="ARBA" id="ARBA00022964"/>
    </source>
</evidence>
<keyword evidence="9" id="KW-1185">Reference proteome</keyword>
<proteinExistence type="predicted"/>
<dbReference type="GO" id="GO:0008198">
    <property type="term" value="F:ferrous iron binding"/>
    <property type="evidence" value="ECO:0007669"/>
    <property type="project" value="TreeGrafter"/>
</dbReference>
<dbReference type="PANTHER" id="PTHR12907">
    <property type="entry name" value="EGL NINE HOMOLOG-RELATED"/>
    <property type="match status" value="1"/>
</dbReference>
<evidence type="ECO:0000259" key="7">
    <source>
        <dbReference type="PROSITE" id="PS51471"/>
    </source>
</evidence>
<sequence>MIIKDNSLEDIADQLAGQDYAITENFLTLEEVRAIVEVFEYHRKEDNFKRAGIGKQEDFTLDKQIRGDYIKWIDPENAFPAVKVFLGKINELKDYLNMTCYLGLRDYETHFAIYPPGSFYKRHLDQFQGDGARRITFICYLNEGWQPGDGGELRMYLKDREEDLHPTAGKLVCFRSEMIEHEVLVAHKHRYSLTGWMLNHPVGLGFIKQP</sequence>
<dbReference type="PROSITE" id="PS51471">
    <property type="entry name" value="FE2OG_OXY"/>
    <property type="match status" value="1"/>
</dbReference>
<evidence type="ECO:0000256" key="5">
    <source>
        <dbReference type="ARBA" id="ARBA00023002"/>
    </source>
</evidence>
<feature type="domain" description="Fe2OG dioxygenase" evidence="7">
    <location>
        <begin position="100"/>
        <end position="199"/>
    </location>
</feature>
<dbReference type="Gene3D" id="2.60.120.620">
    <property type="entry name" value="q2cbj1_9rhob like domain"/>
    <property type="match status" value="1"/>
</dbReference>
<dbReference type="Pfam" id="PF13640">
    <property type="entry name" value="2OG-FeII_Oxy_3"/>
    <property type="match status" value="1"/>
</dbReference>